<protein>
    <submittedName>
        <fullName evidence="8">Matrixin family metalloprotease</fullName>
    </submittedName>
</protein>
<name>A0A4Y7XAW5_9GAMM</name>
<organism evidence="8 9">
    <name type="scientific">Alkanindiges illinoisensis</name>
    <dbReference type="NCBI Taxonomy" id="197183"/>
    <lineage>
        <taxon>Bacteria</taxon>
        <taxon>Pseudomonadati</taxon>
        <taxon>Pseudomonadota</taxon>
        <taxon>Gammaproteobacteria</taxon>
        <taxon>Moraxellales</taxon>
        <taxon>Moraxellaceae</taxon>
        <taxon>Alkanindiges</taxon>
    </lineage>
</organism>
<gene>
    <name evidence="8" type="ORF">E2B99_09255</name>
</gene>
<evidence type="ECO:0000256" key="5">
    <source>
        <dbReference type="SAM" id="Coils"/>
    </source>
</evidence>
<evidence type="ECO:0000256" key="4">
    <source>
        <dbReference type="ARBA" id="ARBA00022833"/>
    </source>
</evidence>
<evidence type="ECO:0000259" key="7">
    <source>
        <dbReference type="SMART" id="SM00235"/>
    </source>
</evidence>
<comment type="caution">
    <text evidence="8">The sequence shown here is derived from an EMBL/GenBank/DDBJ whole genome shotgun (WGS) entry which is preliminary data.</text>
</comment>
<dbReference type="GO" id="GO:0031012">
    <property type="term" value="C:extracellular matrix"/>
    <property type="evidence" value="ECO:0007669"/>
    <property type="project" value="InterPro"/>
</dbReference>
<feature type="coiled-coil region" evidence="5">
    <location>
        <begin position="166"/>
        <end position="194"/>
    </location>
</feature>
<keyword evidence="2" id="KW-0479">Metal-binding</keyword>
<evidence type="ECO:0000256" key="6">
    <source>
        <dbReference type="SAM" id="MobiDB-lite"/>
    </source>
</evidence>
<accession>A0A4Y7XAW5</accession>
<keyword evidence="8" id="KW-0482">Metalloprotease</keyword>
<dbReference type="InterPro" id="IPR021190">
    <property type="entry name" value="Pept_M10A"/>
</dbReference>
<keyword evidence="4" id="KW-0862">Zinc</keyword>
<keyword evidence="9" id="KW-1185">Reference proteome</keyword>
<dbReference type="InterPro" id="IPR006026">
    <property type="entry name" value="Peptidase_Metallo"/>
</dbReference>
<keyword evidence="1 8" id="KW-0645">Protease</keyword>
<dbReference type="InterPro" id="IPR024079">
    <property type="entry name" value="MetalloPept_cat_dom_sf"/>
</dbReference>
<dbReference type="OrthoDB" id="322519at2"/>
<evidence type="ECO:0000256" key="1">
    <source>
        <dbReference type="ARBA" id="ARBA00022670"/>
    </source>
</evidence>
<dbReference type="InterPro" id="IPR001818">
    <property type="entry name" value="Pept_M10_metallopeptidase"/>
</dbReference>
<dbReference type="GO" id="GO:0004222">
    <property type="term" value="F:metalloendopeptidase activity"/>
    <property type="evidence" value="ECO:0007669"/>
    <property type="project" value="InterPro"/>
</dbReference>
<dbReference type="GO" id="GO:0006508">
    <property type="term" value="P:proteolysis"/>
    <property type="evidence" value="ECO:0007669"/>
    <property type="project" value="UniProtKB-KW"/>
</dbReference>
<dbReference type="AlphaFoldDB" id="A0A4Y7XAW5"/>
<dbReference type="PRINTS" id="PR00138">
    <property type="entry name" value="MATRIXIN"/>
</dbReference>
<keyword evidence="5" id="KW-0175">Coiled coil</keyword>
<feature type="region of interest" description="Disordered" evidence="6">
    <location>
        <begin position="111"/>
        <end position="131"/>
    </location>
</feature>
<evidence type="ECO:0000313" key="9">
    <source>
        <dbReference type="Proteomes" id="UP000297834"/>
    </source>
</evidence>
<feature type="domain" description="Peptidase metallopeptidase" evidence="7">
    <location>
        <begin position="163"/>
        <end position="301"/>
    </location>
</feature>
<proteinExistence type="predicted"/>
<evidence type="ECO:0000313" key="8">
    <source>
        <dbReference type="EMBL" id="TEU25546.1"/>
    </source>
</evidence>
<dbReference type="EMBL" id="SNTY01000036">
    <property type="protein sequence ID" value="TEU25546.1"/>
    <property type="molecule type" value="Genomic_DNA"/>
</dbReference>
<dbReference type="SMART" id="SM00235">
    <property type="entry name" value="ZnMc"/>
    <property type="match status" value="1"/>
</dbReference>
<dbReference type="SUPFAM" id="SSF55486">
    <property type="entry name" value="Metalloproteases ('zincins'), catalytic domain"/>
    <property type="match status" value="1"/>
</dbReference>
<dbReference type="Proteomes" id="UP000297834">
    <property type="component" value="Unassembled WGS sequence"/>
</dbReference>
<evidence type="ECO:0000256" key="2">
    <source>
        <dbReference type="ARBA" id="ARBA00022723"/>
    </source>
</evidence>
<dbReference type="Pfam" id="PF00413">
    <property type="entry name" value="Peptidase_M10"/>
    <property type="match status" value="1"/>
</dbReference>
<dbReference type="Gene3D" id="3.40.390.10">
    <property type="entry name" value="Collagenase (Catalytic Domain)"/>
    <property type="match status" value="1"/>
</dbReference>
<dbReference type="GO" id="GO:0008270">
    <property type="term" value="F:zinc ion binding"/>
    <property type="evidence" value="ECO:0007669"/>
    <property type="project" value="InterPro"/>
</dbReference>
<evidence type="ECO:0000256" key="3">
    <source>
        <dbReference type="ARBA" id="ARBA00022801"/>
    </source>
</evidence>
<sequence>MRSWLPVLMVIIVLFYLYQAGQSQRRHTSLATQLLHPFDHRVHYRIGQVDPQFKLSKTEVIDLAKQATEIWHQGTGKTLFVYDPSARLSINLRFDERQLESNLRHSQQQQLQQELASQQSNSSEYRQRQMQLEQQRQQLDLREAAFQQRLASYNRTVQDWNALGTLDEFNRQQLEQQQRLLDAEQQDIRTAIDSYNQQVNALNQVAGSLNQMADHYNDAVSRYQARFAPREFEKGVYDGQHINIYEFSSAADLRLTIAHELGHALGLGHNTDPYALMYPVLKQQDVDHFRLTVADKTLLAQHLH</sequence>
<keyword evidence="3" id="KW-0378">Hydrolase</keyword>
<dbReference type="STRING" id="1120977.GCA_000619845_03031"/>
<reference evidence="8 9" key="1">
    <citation type="submission" date="2019-03" db="EMBL/GenBank/DDBJ databases">
        <title>Alkanindiges illinoisensis: a potential pathogenic isolated from ascites of a gastric cancer patient with abdominal metastasis.</title>
        <authorList>
            <person name="Hu X."/>
            <person name="Yang B."/>
            <person name="Yan X."/>
            <person name="Lin L."/>
            <person name="Zhao H."/>
            <person name="Zhou F."/>
            <person name="Su B."/>
            <person name="Chen J."/>
            <person name="Rui Y."/>
            <person name="Wang Q."/>
            <person name="Zheng L."/>
        </authorList>
    </citation>
    <scope>NUCLEOTIDE SEQUENCE [LARGE SCALE GENOMIC DNA]</scope>
    <source>
        <strain evidence="8 9">NFYY 23406</strain>
    </source>
</reference>